<proteinExistence type="predicted"/>
<keyword evidence="2" id="KW-1185">Reference proteome</keyword>
<evidence type="ECO:0000313" key="1">
    <source>
        <dbReference type="EMBL" id="MBY0098567.1"/>
    </source>
</evidence>
<gene>
    <name evidence="1" type="ORF">H0185_17530</name>
</gene>
<dbReference type="InterPro" id="IPR023906">
    <property type="entry name" value="rSAM_target_put"/>
</dbReference>
<dbReference type="RefSeq" id="WP_221874790.1">
    <property type="nucleotide sequence ID" value="NZ_JACWFH010000025.1"/>
</dbReference>
<name>A0ABS7K8H1_9BACI</name>
<evidence type="ECO:0000313" key="2">
    <source>
        <dbReference type="Proteomes" id="UP000769780"/>
    </source>
</evidence>
<dbReference type="EMBL" id="JACWFH010000025">
    <property type="protein sequence ID" value="MBY0098567.1"/>
    <property type="molecule type" value="Genomic_DNA"/>
</dbReference>
<dbReference type="NCBIfam" id="TIGR03995">
    <property type="entry name" value="target_X_rSAM"/>
    <property type="match status" value="1"/>
</dbReference>
<organism evidence="1 2">
    <name type="scientific">Mesobacillus maritimus</name>
    <dbReference type="NCBI Taxonomy" id="1643336"/>
    <lineage>
        <taxon>Bacteria</taxon>
        <taxon>Bacillati</taxon>
        <taxon>Bacillota</taxon>
        <taxon>Bacilli</taxon>
        <taxon>Bacillales</taxon>
        <taxon>Bacillaceae</taxon>
        <taxon>Mesobacillus</taxon>
    </lineage>
</organism>
<dbReference type="Proteomes" id="UP000769780">
    <property type="component" value="Unassembled WGS sequence"/>
</dbReference>
<reference evidence="1 2" key="1">
    <citation type="submission" date="2020-07" db="EMBL/GenBank/DDBJ databases">
        <title>Fungal Genomes of the International Space Station.</title>
        <authorList>
            <person name="Seuylemezian A."/>
            <person name="Singh N.K."/>
            <person name="Wood J."/>
            <person name="Venkateswaran K."/>
        </authorList>
    </citation>
    <scope>NUCLEOTIDE SEQUENCE [LARGE SCALE GENOMIC DNA]</scope>
    <source>
        <strain evidence="1 2">PL-B2</strain>
    </source>
</reference>
<comment type="caution">
    <text evidence="1">The sequence shown here is derived from an EMBL/GenBank/DDBJ whole genome shotgun (WGS) entry which is preliminary data.</text>
</comment>
<accession>A0ABS7K8H1</accession>
<sequence length="87" mass="9913">MAKNINWSISLEHDEYENNLELVIHDAVDAVEETTLGHYVNLVTPEGFGHPKDYLIEALATIFENKITMKFIDQCGCGGYVLQVWKE</sequence>
<protein>
    <submittedName>
        <fullName evidence="1">CGCGG family rSAM-modified RiPP protein</fullName>
    </submittedName>
</protein>
<dbReference type="Pfam" id="PF26005">
    <property type="entry name" value="rSAM_target_put"/>
    <property type="match status" value="1"/>
</dbReference>